<sequence length="425" mass="48844">MNAESTNSFSPFSQPASRTYYASEKFTNSHLHADSNGLQAESDALGEMDTQSLSHLLLKELRPEIKTASTTAQAVVDRIVREAERICQKSDRIQTSGRVQSWQVALAQHRLRKCLSYYRLGSRQGRVELHGTLSAMVYRHVAAARTQLGFQARYNLIEDFLQQFYIESLKAFRRENELPADYTPRTQLELAEYMAFSEQYAKRRITLPGRRNQQLVVLRAQGFAKRQPPETALDIEMAVESAKGEEAEAYSRSAAMQQVREQMVADTVDPSEAVLRDRVIAELVEYLDAQGQSDCVDYLVLKLQDMSVPEIDEVLGLTPRQRDYLQQRFKYHLEKFSRSNNWQLVHQWLGADLDANLGLSSQQWEAFTAQLSAEQQQILQLKRNQANDQAIAQSLKCTLKQVQKRWYQMLELAWQMRNRNPEGQA</sequence>
<evidence type="ECO:0000313" key="1">
    <source>
        <dbReference type="EMBL" id="MEP0819748.1"/>
    </source>
</evidence>
<keyword evidence="2" id="KW-1185">Reference proteome</keyword>
<reference evidence="1 2" key="1">
    <citation type="submission" date="2022-04" db="EMBL/GenBank/DDBJ databases">
        <title>Positive selection, recombination, and allopatry shape intraspecific diversity of widespread and dominant cyanobacteria.</title>
        <authorList>
            <person name="Wei J."/>
            <person name="Shu W."/>
            <person name="Hu C."/>
        </authorList>
    </citation>
    <scope>NUCLEOTIDE SEQUENCE [LARGE SCALE GENOMIC DNA]</scope>
    <source>
        <strain evidence="1 2">GB2-A4</strain>
    </source>
</reference>
<organism evidence="1 2">
    <name type="scientific">Trichocoleus desertorum GB2-A4</name>
    <dbReference type="NCBI Taxonomy" id="2933944"/>
    <lineage>
        <taxon>Bacteria</taxon>
        <taxon>Bacillati</taxon>
        <taxon>Cyanobacteriota</taxon>
        <taxon>Cyanophyceae</taxon>
        <taxon>Leptolyngbyales</taxon>
        <taxon>Trichocoleusaceae</taxon>
        <taxon>Trichocoleus</taxon>
    </lineage>
</organism>
<comment type="caution">
    <text evidence="1">The sequence shown here is derived from an EMBL/GenBank/DDBJ whole genome shotgun (WGS) entry which is preliminary data.</text>
</comment>
<dbReference type="EMBL" id="JAMPKM010000016">
    <property type="protein sequence ID" value="MEP0819748.1"/>
    <property type="molecule type" value="Genomic_DNA"/>
</dbReference>
<dbReference type="Proteomes" id="UP001464891">
    <property type="component" value="Unassembled WGS sequence"/>
</dbReference>
<proteinExistence type="predicted"/>
<accession>A0ABV0JD84</accession>
<dbReference type="InterPro" id="IPR049910">
    <property type="entry name" value="HetZ-rel"/>
</dbReference>
<dbReference type="NCBIfam" id="NF037964">
    <property type="entry name" value="HetZ_related"/>
    <property type="match status" value="1"/>
</dbReference>
<dbReference type="RefSeq" id="WP_190440996.1">
    <property type="nucleotide sequence ID" value="NZ_JAMPKM010000016.1"/>
</dbReference>
<gene>
    <name evidence="1" type="ORF">NC998_21850</name>
</gene>
<evidence type="ECO:0000313" key="2">
    <source>
        <dbReference type="Proteomes" id="UP001464891"/>
    </source>
</evidence>
<name>A0ABV0JD84_9CYAN</name>
<protein>
    <submittedName>
        <fullName evidence="1">HetZ-related protein</fullName>
    </submittedName>
</protein>